<reference evidence="1" key="1">
    <citation type="submission" date="2020-03" db="EMBL/GenBank/DDBJ databases">
        <title>The deep terrestrial virosphere.</title>
        <authorList>
            <person name="Holmfeldt K."/>
            <person name="Nilsson E."/>
            <person name="Simone D."/>
            <person name="Lopez-Fernandez M."/>
            <person name="Wu X."/>
            <person name="de Brujin I."/>
            <person name="Lundin D."/>
            <person name="Andersson A."/>
            <person name="Bertilsson S."/>
            <person name="Dopson M."/>
        </authorList>
    </citation>
    <scope>NUCLEOTIDE SEQUENCE</scope>
    <source>
        <strain evidence="1">MM415B06356</strain>
    </source>
</reference>
<evidence type="ECO:0000313" key="1">
    <source>
        <dbReference type="EMBL" id="QJA97315.1"/>
    </source>
</evidence>
<dbReference type="AlphaFoldDB" id="A0A6M3LXD4"/>
<gene>
    <name evidence="1" type="ORF">MM415B06356_0007</name>
</gene>
<dbReference type="EMBL" id="MT143482">
    <property type="protein sequence ID" value="QJA97315.1"/>
    <property type="molecule type" value="Genomic_DNA"/>
</dbReference>
<evidence type="ECO:0008006" key="2">
    <source>
        <dbReference type="Google" id="ProtNLM"/>
    </source>
</evidence>
<sequence>MAKKFYTSKTLWVNLIALVAIILQLATGKEAFNLEAQASLLAVINLVLRLVTKKPVGW</sequence>
<name>A0A6M3LXD4_9ZZZZ</name>
<protein>
    <recommendedName>
        <fullName evidence="2">Holin</fullName>
    </recommendedName>
</protein>
<organism evidence="1">
    <name type="scientific">viral metagenome</name>
    <dbReference type="NCBI Taxonomy" id="1070528"/>
    <lineage>
        <taxon>unclassified sequences</taxon>
        <taxon>metagenomes</taxon>
        <taxon>organismal metagenomes</taxon>
    </lineage>
</organism>
<accession>A0A6M3LXD4</accession>
<proteinExistence type="predicted"/>